<organism evidence="2">
    <name type="scientific">Phaffia rhodozyma</name>
    <name type="common">Yeast</name>
    <name type="synonym">Xanthophyllomyces dendrorhous</name>
    <dbReference type="NCBI Taxonomy" id="264483"/>
    <lineage>
        <taxon>Eukaryota</taxon>
        <taxon>Fungi</taxon>
        <taxon>Dikarya</taxon>
        <taxon>Basidiomycota</taxon>
        <taxon>Agaricomycotina</taxon>
        <taxon>Tremellomycetes</taxon>
        <taxon>Cystofilobasidiales</taxon>
        <taxon>Mrakiaceae</taxon>
        <taxon>Phaffia</taxon>
    </lineage>
</organism>
<keyword evidence="1" id="KW-0472">Membrane</keyword>
<accession>A0A1C9U6C0</accession>
<keyword evidence="1" id="KW-0812">Transmembrane</keyword>
<sequence>MDIAFGILQDGTENMGYDKVLYLAISLKTWAFVLCFCYIFIDYKFLRRGMTFSEKERIRREELIEYRNADPLTARPVNMFVTKTALGLLFSIVVTAWVIFFKYLIE</sequence>
<evidence type="ECO:0000256" key="1">
    <source>
        <dbReference type="SAM" id="Phobius"/>
    </source>
</evidence>
<reference evidence="2" key="1">
    <citation type="journal article" date="2016" name="PLoS ONE">
        <title>The Involvement of Mig1 from Xanthophyllomyces dendrorhous in Catabolic Repression: An Active Mechanism Contributing to the Regulation of Carotenoid Production.</title>
        <authorList>
            <person name="Alcaino J."/>
            <person name="Bravo N."/>
            <person name="Cordova P."/>
            <person name="Marcoleta A.E."/>
            <person name="Contreras G."/>
            <person name="Barahona S."/>
            <person name="Sepulveda D."/>
            <person name="Fernandez-Lobato M."/>
            <person name="Baeza M."/>
            <person name="Cifuentes V."/>
        </authorList>
    </citation>
    <scope>NUCLEOTIDE SEQUENCE</scope>
    <source>
        <strain evidence="2">UCD 67-385</strain>
    </source>
</reference>
<keyword evidence="1" id="KW-1133">Transmembrane helix</keyword>
<dbReference type="AlphaFoldDB" id="A0A1C9U6C0"/>
<name>A0A1C9U6C0_PHARH</name>
<feature type="transmembrane region" description="Helical" evidence="1">
    <location>
        <begin position="20"/>
        <end position="41"/>
    </location>
</feature>
<evidence type="ECO:0000313" key="2">
    <source>
        <dbReference type="EMBL" id="AOR51860.1"/>
    </source>
</evidence>
<gene>
    <name evidence="2" type="primary">MFST1</name>
</gene>
<proteinExistence type="evidence at transcript level"/>
<protein>
    <submittedName>
        <fullName evidence="2">MFS general substrate transporter</fullName>
    </submittedName>
</protein>
<feature type="transmembrane region" description="Helical" evidence="1">
    <location>
        <begin position="85"/>
        <end position="105"/>
    </location>
</feature>
<dbReference type="EMBL" id="KX384923">
    <property type="protein sequence ID" value="AOR51860.1"/>
    <property type="molecule type" value="mRNA"/>
</dbReference>